<dbReference type="PANTHER" id="PTHR30086:SF20">
    <property type="entry name" value="ARGININE EXPORTER PROTEIN ARGO-RELATED"/>
    <property type="match status" value="1"/>
</dbReference>
<reference evidence="7 8" key="1">
    <citation type="submission" date="2024-09" db="EMBL/GenBank/DDBJ databases">
        <authorList>
            <person name="Sun Q."/>
            <person name="Mori K."/>
        </authorList>
    </citation>
    <scope>NUCLEOTIDE SEQUENCE [LARGE SCALE GENOMIC DNA]</scope>
    <source>
        <strain evidence="7 8">CCM 7468</strain>
    </source>
</reference>
<evidence type="ECO:0000256" key="1">
    <source>
        <dbReference type="ARBA" id="ARBA00004651"/>
    </source>
</evidence>
<dbReference type="EMBL" id="JBHLVZ010000037">
    <property type="protein sequence ID" value="MFC0386743.1"/>
    <property type="molecule type" value="Genomic_DNA"/>
</dbReference>
<keyword evidence="3 6" id="KW-0812">Transmembrane</keyword>
<comment type="caution">
    <text evidence="7">The sequence shown here is derived from an EMBL/GenBank/DDBJ whole genome shotgun (WGS) entry which is preliminary data.</text>
</comment>
<gene>
    <name evidence="7" type="ORF">ACFFIC_14480</name>
</gene>
<evidence type="ECO:0000313" key="7">
    <source>
        <dbReference type="EMBL" id="MFC0386743.1"/>
    </source>
</evidence>
<evidence type="ECO:0000256" key="6">
    <source>
        <dbReference type="SAM" id="Phobius"/>
    </source>
</evidence>
<keyword evidence="4 6" id="KW-1133">Transmembrane helix</keyword>
<dbReference type="PANTHER" id="PTHR30086">
    <property type="entry name" value="ARGININE EXPORTER PROTEIN ARGO"/>
    <property type="match status" value="1"/>
</dbReference>
<keyword evidence="8" id="KW-1185">Reference proteome</keyword>
<protein>
    <submittedName>
        <fullName evidence="7">LysE family translocator</fullName>
    </submittedName>
</protein>
<evidence type="ECO:0000256" key="4">
    <source>
        <dbReference type="ARBA" id="ARBA00022989"/>
    </source>
</evidence>
<sequence length="204" mass="20971">MSLSGLLVFAATYLMATATPGPGIAALVARVLARGTAGAPWFIAGFVAGDLLWFTIAAAGLSILAQSFTPVFTAVRYAGAAYLLFLAWKLWTAPAAATALSRTARAEGGGRLFLAGLSVTVGNPKVIMFFLALLPTVVRLETLSLQGFLEIAAVSIAILSAVLTAYVLAASRARRLFTSPRAVRALNRGTGAVMAGAAVAVATR</sequence>
<keyword evidence="2" id="KW-1003">Cell membrane</keyword>
<feature type="transmembrane region" description="Helical" evidence="6">
    <location>
        <begin position="41"/>
        <end position="65"/>
    </location>
</feature>
<evidence type="ECO:0000256" key="3">
    <source>
        <dbReference type="ARBA" id="ARBA00022692"/>
    </source>
</evidence>
<keyword evidence="5 6" id="KW-0472">Membrane</keyword>
<dbReference type="RefSeq" id="WP_377051501.1">
    <property type="nucleotide sequence ID" value="NZ_JBHLVZ010000037.1"/>
</dbReference>
<feature type="transmembrane region" description="Helical" evidence="6">
    <location>
        <begin position="112"/>
        <end position="135"/>
    </location>
</feature>
<comment type="subcellular location">
    <subcellularLocation>
        <location evidence="1">Cell membrane</location>
        <topology evidence="1">Multi-pass membrane protein</topology>
    </subcellularLocation>
</comment>
<feature type="transmembrane region" description="Helical" evidence="6">
    <location>
        <begin position="6"/>
        <end position="29"/>
    </location>
</feature>
<feature type="transmembrane region" description="Helical" evidence="6">
    <location>
        <begin position="77"/>
        <end position="100"/>
    </location>
</feature>
<organism evidence="7 8">
    <name type="scientific">Muricoccus vinaceus</name>
    <dbReference type="NCBI Taxonomy" id="424704"/>
    <lineage>
        <taxon>Bacteria</taxon>
        <taxon>Pseudomonadati</taxon>
        <taxon>Pseudomonadota</taxon>
        <taxon>Alphaproteobacteria</taxon>
        <taxon>Acetobacterales</taxon>
        <taxon>Roseomonadaceae</taxon>
        <taxon>Muricoccus</taxon>
    </lineage>
</organism>
<feature type="transmembrane region" description="Helical" evidence="6">
    <location>
        <begin position="147"/>
        <end position="169"/>
    </location>
</feature>
<dbReference type="Pfam" id="PF01810">
    <property type="entry name" value="LysE"/>
    <property type="match status" value="1"/>
</dbReference>
<accession>A0ABV6IVY2</accession>
<evidence type="ECO:0000256" key="2">
    <source>
        <dbReference type="ARBA" id="ARBA00022475"/>
    </source>
</evidence>
<proteinExistence type="predicted"/>
<dbReference type="InterPro" id="IPR001123">
    <property type="entry name" value="LeuE-type"/>
</dbReference>
<dbReference type="Proteomes" id="UP001589789">
    <property type="component" value="Unassembled WGS sequence"/>
</dbReference>
<name>A0ABV6IVY2_9PROT</name>
<evidence type="ECO:0000313" key="8">
    <source>
        <dbReference type="Proteomes" id="UP001589789"/>
    </source>
</evidence>
<evidence type="ECO:0000256" key="5">
    <source>
        <dbReference type="ARBA" id="ARBA00023136"/>
    </source>
</evidence>